<dbReference type="RefSeq" id="WP_249892107.1">
    <property type="nucleotide sequence ID" value="NZ_CP082904.1"/>
</dbReference>
<evidence type="ECO:0000313" key="2">
    <source>
        <dbReference type="Proteomes" id="UP001056635"/>
    </source>
</evidence>
<reference evidence="1" key="1">
    <citation type="submission" date="2021-09" db="EMBL/GenBank/DDBJ databases">
        <title>First case of bloodstream infection caused by Mixta hanseatica sp. nov., a member of the Erwiniaceae family.</title>
        <authorList>
            <person name="Both A."/>
            <person name="Huang J."/>
            <person name="Wenzel P."/>
            <person name="Aepfelbacher M."/>
            <person name="Rohde H."/>
            <person name="Christner M."/>
            <person name="Hentschke M."/>
        </authorList>
    </citation>
    <scope>NUCLEOTIDE SEQUENCE</scope>
    <source>
        <strain evidence="1">X22927</strain>
    </source>
</reference>
<gene>
    <name evidence="1" type="ORF">K6958_16425</name>
</gene>
<dbReference type="Proteomes" id="UP001056635">
    <property type="component" value="Chromosome"/>
</dbReference>
<proteinExistence type="predicted"/>
<evidence type="ECO:0008006" key="3">
    <source>
        <dbReference type="Google" id="ProtNLM"/>
    </source>
</evidence>
<dbReference type="EMBL" id="CP082904">
    <property type="protein sequence ID" value="UQY43439.1"/>
    <property type="molecule type" value="Genomic_DNA"/>
</dbReference>
<organism evidence="1 2">
    <name type="scientific">Mixta hanseatica</name>
    <dbReference type="NCBI Taxonomy" id="2872648"/>
    <lineage>
        <taxon>Bacteria</taxon>
        <taxon>Pseudomonadati</taxon>
        <taxon>Pseudomonadota</taxon>
        <taxon>Gammaproteobacteria</taxon>
        <taxon>Enterobacterales</taxon>
        <taxon>Erwiniaceae</taxon>
        <taxon>Mixta</taxon>
    </lineage>
</organism>
<keyword evidence="2" id="KW-1185">Reference proteome</keyword>
<name>A0ABY4R5W8_9GAMM</name>
<protein>
    <recommendedName>
        <fullName evidence="3">SWIM-type domain-containing protein</fullName>
    </recommendedName>
</protein>
<accession>A0ABY4R5W8</accession>
<sequence>MEKLGKRDGVGENRVLCFCCEKYKKRQWCEHYANDLVYVFRSLHFQALEQMQVKRLTNPIRTVRGPQPIGLKKTIP</sequence>
<evidence type="ECO:0000313" key="1">
    <source>
        <dbReference type="EMBL" id="UQY43439.1"/>
    </source>
</evidence>